<name>A0A1G6IJL0_9ACTN</name>
<evidence type="ECO:0000256" key="5">
    <source>
        <dbReference type="ARBA" id="ARBA00022741"/>
    </source>
</evidence>
<dbReference type="GO" id="GO:0046656">
    <property type="term" value="P:folic acid biosynthetic process"/>
    <property type="evidence" value="ECO:0007669"/>
    <property type="project" value="UniProtKB-KW"/>
</dbReference>
<keyword evidence="11" id="KW-1185">Reference proteome</keyword>
<gene>
    <name evidence="10" type="ORF">GA0111570_11724</name>
</gene>
<evidence type="ECO:0000313" key="10">
    <source>
        <dbReference type="EMBL" id="SDC06641.1"/>
    </source>
</evidence>
<dbReference type="GO" id="GO:0046654">
    <property type="term" value="P:tetrahydrofolate biosynthetic process"/>
    <property type="evidence" value="ECO:0007669"/>
    <property type="project" value="UniProtKB-UniPathway"/>
</dbReference>
<dbReference type="PANTHER" id="PTHR43071">
    <property type="entry name" value="2-AMINO-4-HYDROXY-6-HYDROXYMETHYLDIHYDROPTERIDINE PYROPHOSPHOKINASE"/>
    <property type="match status" value="1"/>
</dbReference>
<accession>A0A1G6IJL0</accession>
<dbReference type="EC" id="2.7.6.3" evidence="3"/>
<keyword evidence="5" id="KW-0547">Nucleotide-binding</keyword>
<dbReference type="SUPFAM" id="SSF55083">
    <property type="entry name" value="6-hydroxymethyl-7,8-dihydropterin pyrophosphokinase, HPPK"/>
    <property type="match status" value="1"/>
</dbReference>
<comment type="catalytic activity">
    <reaction evidence="1">
        <text>6-hydroxymethyl-7,8-dihydropterin + ATP = (7,8-dihydropterin-6-yl)methyl diphosphate + AMP + H(+)</text>
        <dbReference type="Rhea" id="RHEA:11412"/>
        <dbReference type="ChEBI" id="CHEBI:15378"/>
        <dbReference type="ChEBI" id="CHEBI:30616"/>
        <dbReference type="ChEBI" id="CHEBI:44841"/>
        <dbReference type="ChEBI" id="CHEBI:72950"/>
        <dbReference type="ChEBI" id="CHEBI:456215"/>
        <dbReference type="EC" id="2.7.6.3"/>
    </reaction>
</comment>
<dbReference type="InterPro" id="IPR035907">
    <property type="entry name" value="Hppk_sf"/>
</dbReference>
<dbReference type="AlphaFoldDB" id="A0A1G6IJL0"/>
<evidence type="ECO:0000256" key="4">
    <source>
        <dbReference type="ARBA" id="ARBA00022679"/>
    </source>
</evidence>
<keyword evidence="4" id="KW-0808">Transferase</keyword>
<dbReference type="STRING" id="1577474.GA0111570_11724"/>
<comment type="pathway">
    <text evidence="2">Cofactor biosynthesis; tetrahydrofolate biosynthesis; 2-amino-4-hydroxy-6-hydroxymethyl-7,8-dihydropteridine diphosphate from 7,8-dihydroneopterin triphosphate: step 4/4.</text>
</comment>
<organism evidence="10 11">
    <name type="scientific">Raineyella antarctica</name>
    <dbReference type="NCBI Taxonomy" id="1577474"/>
    <lineage>
        <taxon>Bacteria</taxon>
        <taxon>Bacillati</taxon>
        <taxon>Actinomycetota</taxon>
        <taxon>Actinomycetes</taxon>
        <taxon>Propionibacteriales</taxon>
        <taxon>Propionibacteriaceae</taxon>
        <taxon>Raineyella</taxon>
    </lineage>
</organism>
<dbReference type="Proteomes" id="UP000199086">
    <property type="component" value="Unassembled WGS sequence"/>
</dbReference>
<dbReference type="InterPro" id="IPR000550">
    <property type="entry name" value="Hppk"/>
</dbReference>
<dbReference type="RefSeq" id="WP_245703273.1">
    <property type="nucleotide sequence ID" value="NZ_FMYF01000017.1"/>
</dbReference>
<sequence>MSTPTTPFEINADTLSMRALRKVVFSIGSNLGDRREHLEEAVMMLRSTPGLEVVAVSPIYETRAVGGPADNPDFLNAVVVAETVQSAEAMLARIGAIEEAGARTREVHWGPRTLDVDIITYGDKTIDLPELTVPHPRAHERAFVLVPWADIDPDATIPGHGSVRDLLAGLDTSAVRRLGESLTE</sequence>
<evidence type="ECO:0000313" key="11">
    <source>
        <dbReference type="Proteomes" id="UP000199086"/>
    </source>
</evidence>
<keyword evidence="8" id="KW-0289">Folate biosynthesis</keyword>
<dbReference type="GO" id="GO:0003848">
    <property type="term" value="F:2-amino-4-hydroxy-6-hydroxymethyldihydropteridine diphosphokinase activity"/>
    <property type="evidence" value="ECO:0007669"/>
    <property type="project" value="UniProtKB-EC"/>
</dbReference>
<evidence type="ECO:0000256" key="3">
    <source>
        <dbReference type="ARBA" id="ARBA00013253"/>
    </source>
</evidence>
<dbReference type="PANTHER" id="PTHR43071:SF1">
    <property type="entry name" value="2-AMINO-4-HYDROXY-6-HYDROXYMETHYLDIHYDROPTERIDINE PYROPHOSPHOKINASE"/>
    <property type="match status" value="1"/>
</dbReference>
<dbReference type="Pfam" id="PF01288">
    <property type="entry name" value="HPPK"/>
    <property type="match status" value="1"/>
</dbReference>
<dbReference type="PROSITE" id="PS00794">
    <property type="entry name" value="HPPK"/>
    <property type="match status" value="1"/>
</dbReference>
<dbReference type="Gene3D" id="3.30.70.560">
    <property type="entry name" value="7,8-Dihydro-6-hydroxymethylpterin-pyrophosphokinase HPPK"/>
    <property type="match status" value="1"/>
</dbReference>
<dbReference type="GO" id="GO:0016301">
    <property type="term" value="F:kinase activity"/>
    <property type="evidence" value="ECO:0007669"/>
    <property type="project" value="UniProtKB-KW"/>
</dbReference>
<dbReference type="NCBIfam" id="TIGR01498">
    <property type="entry name" value="folK"/>
    <property type="match status" value="1"/>
</dbReference>
<evidence type="ECO:0000259" key="9">
    <source>
        <dbReference type="PROSITE" id="PS00794"/>
    </source>
</evidence>
<evidence type="ECO:0000256" key="2">
    <source>
        <dbReference type="ARBA" id="ARBA00005051"/>
    </source>
</evidence>
<evidence type="ECO:0000256" key="6">
    <source>
        <dbReference type="ARBA" id="ARBA00022777"/>
    </source>
</evidence>
<evidence type="ECO:0000256" key="1">
    <source>
        <dbReference type="ARBA" id="ARBA00000198"/>
    </source>
</evidence>
<proteinExistence type="predicted"/>
<dbReference type="GO" id="GO:0005524">
    <property type="term" value="F:ATP binding"/>
    <property type="evidence" value="ECO:0007669"/>
    <property type="project" value="UniProtKB-KW"/>
</dbReference>
<dbReference type="UniPathway" id="UPA00077">
    <property type="reaction ID" value="UER00155"/>
</dbReference>
<keyword evidence="6 10" id="KW-0418">Kinase</keyword>
<dbReference type="CDD" id="cd00483">
    <property type="entry name" value="HPPK"/>
    <property type="match status" value="1"/>
</dbReference>
<keyword evidence="7" id="KW-0067">ATP-binding</keyword>
<feature type="domain" description="7,8-dihydro-6-hydroxymethylpterin-pyrophosphokinase" evidence="9">
    <location>
        <begin position="108"/>
        <end position="119"/>
    </location>
</feature>
<protein>
    <recommendedName>
        <fullName evidence="3">2-amino-4-hydroxy-6-hydroxymethyldihydropteridine diphosphokinase</fullName>
        <ecNumber evidence="3">2.7.6.3</ecNumber>
    </recommendedName>
</protein>
<evidence type="ECO:0000256" key="7">
    <source>
        <dbReference type="ARBA" id="ARBA00022840"/>
    </source>
</evidence>
<reference evidence="10 11" key="1">
    <citation type="submission" date="2016-06" db="EMBL/GenBank/DDBJ databases">
        <authorList>
            <person name="Olsen C.W."/>
            <person name="Carey S."/>
            <person name="Hinshaw L."/>
            <person name="Karasin A.I."/>
        </authorList>
    </citation>
    <scope>NUCLEOTIDE SEQUENCE [LARGE SCALE GENOMIC DNA]</scope>
    <source>
        <strain evidence="10 11">LZ-22</strain>
    </source>
</reference>
<dbReference type="EMBL" id="FMYF01000017">
    <property type="protein sequence ID" value="SDC06641.1"/>
    <property type="molecule type" value="Genomic_DNA"/>
</dbReference>
<evidence type="ECO:0000256" key="8">
    <source>
        <dbReference type="ARBA" id="ARBA00022909"/>
    </source>
</evidence>